<dbReference type="SUPFAM" id="SSF81901">
    <property type="entry name" value="HCP-like"/>
    <property type="match status" value="1"/>
</dbReference>
<dbReference type="AlphaFoldDB" id="A0A8H4AHD3"/>
<name>A0A8H4AHD3_GIGMA</name>
<comment type="caution">
    <text evidence="1">The sequence shown here is derived from an EMBL/GenBank/DDBJ whole genome shotgun (WGS) entry which is preliminary data.</text>
</comment>
<proteinExistence type="predicted"/>
<protein>
    <submittedName>
        <fullName evidence="1">Uncharacterized protein</fullName>
    </submittedName>
</protein>
<evidence type="ECO:0000313" key="1">
    <source>
        <dbReference type="EMBL" id="KAF0495995.1"/>
    </source>
</evidence>
<keyword evidence="2" id="KW-1185">Reference proteome</keyword>
<evidence type="ECO:0000313" key="2">
    <source>
        <dbReference type="Proteomes" id="UP000439903"/>
    </source>
</evidence>
<organism evidence="1 2">
    <name type="scientific">Gigaspora margarita</name>
    <dbReference type="NCBI Taxonomy" id="4874"/>
    <lineage>
        <taxon>Eukaryota</taxon>
        <taxon>Fungi</taxon>
        <taxon>Fungi incertae sedis</taxon>
        <taxon>Mucoromycota</taxon>
        <taxon>Glomeromycotina</taxon>
        <taxon>Glomeromycetes</taxon>
        <taxon>Diversisporales</taxon>
        <taxon>Gigasporaceae</taxon>
        <taxon>Gigaspora</taxon>
    </lineage>
</organism>
<gene>
    <name evidence="1" type="ORF">F8M41_021098</name>
</gene>
<sequence>MVSSTELRITIPALRQKLNELANKFSIPLDAPSLFKNELDFDGLKSGESVPEINDCSEIEEEVPVILFILRALWRKDQIMARKYFKEAADDYNFFDAQCKYAVSLLGGLCKETDVAAKDKFYDKIIRYFELAANNPKYRYLDVMYYLGDIYAN</sequence>
<dbReference type="Proteomes" id="UP000439903">
    <property type="component" value="Unassembled WGS sequence"/>
</dbReference>
<dbReference type="OrthoDB" id="2490730at2759"/>
<dbReference type="EMBL" id="WTPW01000605">
    <property type="protein sequence ID" value="KAF0495995.1"/>
    <property type="molecule type" value="Genomic_DNA"/>
</dbReference>
<reference evidence="1 2" key="1">
    <citation type="journal article" date="2019" name="Environ. Microbiol.">
        <title>At the nexus of three kingdoms: the genome of the mycorrhizal fungus Gigaspora margarita provides insights into plant, endobacterial and fungal interactions.</title>
        <authorList>
            <person name="Venice F."/>
            <person name="Ghignone S."/>
            <person name="Salvioli di Fossalunga A."/>
            <person name="Amselem J."/>
            <person name="Novero M."/>
            <person name="Xianan X."/>
            <person name="Sedzielewska Toro K."/>
            <person name="Morin E."/>
            <person name="Lipzen A."/>
            <person name="Grigoriev I.V."/>
            <person name="Henrissat B."/>
            <person name="Martin F.M."/>
            <person name="Bonfante P."/>
        </authorList>
    </citation>
    <scope>NUCLEOTIDE SEQUENCE [LARGE SCALE GENOMIC DNA]</scope>
    <source>
        <strain evidence="1 2">BEG34</strain>
    </source>
</reference>
<accession>A0A8H4AHD3</accession>